<evidence type="ECO:0000256" key="17">
    <source>
        <dbReference type="RuleBase" id="RU004013"/>
    </source>
</evidence>
<feature type="domain" description="Nucleoside diphosphate kinase-like" evidence="18">
    <location>
        <begin position="3"/>
        <end position="140"/>
    </location>
</feature>
<dbReference type="InterPro" id="IPR023005">
    <property type="entry name" value="Nucleoside_diP_kinase_AS"/>
</dbReference>
<keyword evidence="5 14" id="KW-0963">Cytoplasm</keyword>
<dbReference type="InterPro" id="IPR001564">
    <property type="entry name" value="Nucleoside_diP_kinase"/>
</dbReference>
<evidence type="ECO:0000256" key="11">
    <source>
        <dbReference type="ARBA" id="ARBA00022840"/>
    </source>
</evidence>
<feature type="binding site" evidence="14 15">
    <location>
        <position position="114"/>
    </location>
    <ligand>
        <name>ATP</name>
        <dbReference type="ChEBI" id="CHEBI:30616"/>
    </ligand>
</feature>
<keyword evidence="11 14" id="KW-0067">ATP-binding</keyword>
<evidence type="ECO:0000256" key="2">
    <source>
        <dbReference type="ARBA" id="ARBA00008142"/>
    </source>
</evidence>
<evidence type="ECO:0000256" key="8">
    <source>
        <dbReference type="ARBA" id="ARBA00022723"/>
    </source>
</evidence>
<keyword evidence="9 14" id="KW-0547">Nucleotide-binding</keyword>
<dbReference type="GO" id="GO:0046872">
    <property type="term" value="F:metal ion binding"/>
    <property type="evidence" value="ECO:0007669"/>
    <property type="project" value="UniProtKB-KW"/>
</dbReference>
<comment type="similarity">
    <text evidence="2 14 15 16">Belongs to the NDK family.</text>
</comment>
<evidence type="ECO:0000259" key="18">
    <source>
        <dbReference type="SMART" id="SM00562"/>
    </source>
</evidence>
<evidence type="ECO:0000313" key="21">
    <source>
        <dbReference type="Proteomes" id="UP000182660"/>
    </source>
</evidence>
<evidence type="ECO:0000256" key="10">
    <source>
        <dbReference type="ARBA" id="ARBA00022777"/>
    </source>
</evidence>
<dbReference type="CDD" id="cd04413">
    <property type="entry name" value="NDPk_I"/>
    <property type="match status" value="1"/>
</dbReference>
<feature type="binding site" evidence="14 15">
    <location>
        <position position="93"/>
    </location>
    <ligand>
        <name>ATP</name>
        <dbReference type="ChEBI" id="CHEBI:30616"/>
    </ligand>
</feature>
<feature type="binding site" evidence="14 15">
    <location>
        <position position="87"/>
    </location>
    <ligand>
        <name>ATP</name>
        <dbReference type="ChEBI" id="CHEBI:30616"/>
    </ligand>
</feature>
<feature type="binding site" evidence="14 15">
    <location>
        <position position="59"/>
    </location>
    <ligand>
        <name>ATP</name>
        <dbReference type="ChEBI" id="CHEBI:30616"/>
    </ligand>
</feature>
<dbReference type="PATRIC" id="fig|80854.5.peg.696"/>
<proteinExistence type="inferred from homology"/>
<comment type="subcellular location">
    <subcellularLocation>
        <location evidence="1 14">Cytoplasm</location>
    </subcellularLocation>
</comment>
<keyword evidence="21" id="KW-1185">Reference proteome</keyword>
<comment type="function">
    <text evidence="14">Major role in the synthesis of nucleoside triphosphates other than ATP. The ATP gamma phosphate is transferred to the NDP beta phosphate via a ping-pong mechanism, using a phosphorylated active-site intermediate.</text>
</comment>
<reference evidence="19 21" key="2">
    <citation type="submission" date="2016-11" db="EMBL/GenBank/DDBJ databases">
        <authorList>
            <person name="Klemetsen T."/>
        </authorList>
    </citation>
    <scope>NUCLEOTIDE SEQUENCE [LARGE SCALE GENOMIC DNA]</scope>
    <source>
        <strain evidence="19">MT 2528</strain>
    </source>
</reference>
<keyword evidence="7 14" id="KW-0808">Transferase</keyword>
<dbReference type="Pfam" id="PF00334">
    <property type="entry name" value="NDK"/>
    <property type="match status" value="1"/>
</dbReference>
<evidence type="ECO:0000256" key="9">
    <source>
        <dbReference type="ARBA" id="ARBA00022741"/>
    </source>
</evidence>
<dbReference type="SMART" id="SM00562">
    <property type="entry name" value="NDK"/>
    <property type="match status" value="1"/>
</dbReference>
<comment type="cofactor">
    <cofactor evidence="14">
        <name>Mg(2+)</name>
        <dbReference type="ChEBI" id="CHEBI:18420"/>
    </cofactor>
</comment>
<dbReference type="GO" id="GO:0005524">
    <property type="term" value="F:ATP binding"/>
    <property type="evidence" value="ECO:0007669"/>
    <property type="project" value="UniProtKB-UniRule"/>
</dbReference>
<dbReference type="RefSeq" id="WP_045109104.1">
    <property type="nucleotide sequence ID" value="NZ_CAWQZC010000093.1"/>
</dbReference>
<organism evidence="20 22">
    <name type="scientific">Moritella viscosa</name>
    <dbReference type="NCBI Taxonomy" id="80854"/>
    <lineage>
        <taxon>Bacteria</taxon>
        <taxon>Pseudomonadati</taxon>
        <taxon>Pseudomonadota</taxon>
        <taxon>Gammaproteobacteria</taxon>
        <taxon>Alteromonadales</taxon>
        <taxon>Moritellaceae</taxon>
        <taxon>Moritella</taxon>
    </lineage>
</organism>
<dbReference type="NCBIfam" id="NF001908">
    <property type="entry name" value="PRK00668.1"/>
    <property type="match status" value="1"/>
</dbReference>
<evidence type="ECO:0000256" key="5">
    <source>
        <dbReference type="ARBA" id="ARBA00022490"/>
    </source>
</evidence>
<gene>
    <name evidence="14" type="primary">ndk</name>
    <name evidence="19" type="ORF">MT2528_0388</name>
    <name evidence="20" type="ORF">NVI5450_0372</name>
</gene>
<dbReference type="Gene3D" id="3.30.70.141">
    <property type="entry name" value="Nucleoside diphosphate kinase-like domain"/>
    <property type="match status" value="1"/>
</dbReference>
<evidence type="ECO:0000256" key="7">
    <source>
        <dbReference type="ARBA" id="ARBA00022679"/>
    </source>
</evidence>
<evidence type="ECO:0000256" key="12">
    <source>
        <dbReference type="ARBA" id="ARBA00022842"/>
    </source>
</evidence>
<name>A0A090IFW6_9GAMM</name>
<keyword evidence="12 14" id="KW-0460">Magnesium</keyword>
<dbReference type="AlphaFoldDB" id="A0A090IFW6"/>
<dbReference type="GO" id="GO:0005737">
    <property type="term" value="C:cytoplasm"/>
    <property type="evidence" value="ECO:0007669"/>
    <property type="project" value="UniProtKB-SubCell"/>
</dbReference>
<dbReference type="STRING" id="80854.MVIS_0665"/>
<dbReference type="Proteomes" id="UP000183794">
    <property type="component" value="Unassembled WGS sequence"/>
</dbReference>
<dbReference type="HAMAP" id="MF_00451">
    <property type="entry name" value="NDP_kinase"/>
    <property type="match status" value="1"/>
</dbReference>
<dbReference type="PROSITE" id="PS00469">
    <property type="entry name" value="NDPK"/>
    <property type="match status" value="1"/>
</dbReference>
<dbReference type="EC" id="2.7.4.6" evidence="3 14"/>
<evidence type="ECO:0000256" key="4">
    <source>
        <dbReference type="ARBA" id="ARBA00017632"/>
    </source>
</evidence>
<reference evidence="20 22" key="1">
    <citation type="submission" date="2016-11" db="EMBL/GenBank/DDBJ databases">
        <authorList>
            <person name="Jaros S."/>
            <person name="Januszkiewicz K."/>
            <person name="Wedrychowicz H."/>
        </authorList>
    </citation>
    <scope>NUCLEOTIDE SEQUENCE [LARGE SCALE GENOMIC DNA]</scope>
    <source>
        <strain evidence="20">NVI 5450</strain>
    </source>
</reference>
<dbReference type="SUPFAM" id="SSF54919">
    <property type="entry name" value="Nucleoside diphosphate kinase, NDK"/>
    <property type="match status" value="1"/>
</dbReference>
<evidence type="ECO:0000256" key="13">
    <source>
        <dbReference type="ARBA" id="ARBA00023080"/>
    </source>
</evidence>
<dbReference type="Proteomes" id="UP000182660">
    <property type="component" value="Unassembled WGS sequence"/>
</dbReference>
<evidence type="ECO:0000256" key="6">
    <source>
        <dbReference type="ARBA" id="ARBA00022553"/>
    </source>
</evidence>
<dbReference type="EMBL" id="FPLJ01000013">
    <property type="protein sequence ID" value="SGY83208.1"/>
    <property type="molecule type" value="Genomic_DNA"/>
</dbReference>
<feature type="active site" description="Pros-phosphohistidine intermediate" evidence="14 15">
    <location>
        <position position="117"/>
    </location>
</feature>
<dbReference type="OrthoDB" id="9801161at2"/>
<evidence type="ECO:0000256" key="1">
    <source>
        <dbReference type="ARBA" id="ARBA00004496"/>
    </source>
</evidence>
<evidence type="ECO:0000256" key="15">
    <source>
        <dbReference type="PROSITE-ProRule" id="PRU00706"/>
    </source>
</evidence>
<feature type="binding site" evidence="14 15">
    <location>
        <position position="11"/>
    </location>
    <ligand>
        <name>ATP</name>
        <dbReference type="ChEBI" id="CHEBI:30616"/>
    </ligand>
</feature>
<keyword evidence="13 14" id="KW-0546">Nucleotide metabolism</keyword>
<dbReference type="PROSITE" id="PS51374">
    <property type="entry name" value="NDPK_LIKE"/>
    <property type="match status" value="1"/>
</dbReference>
<evidence type="ECO:0000256" key="16">
    <source>
        <dbReference type="RuleBase" id="RU004011"/>
    </source>
</evidence>
<comment type="catalytic activity">
    <reaction evidence="14">
        <text>a ribonucleoside 5'-diphosphate + ATP = a ribonucleoside 5'-triphosphate + ADP</text>
        <dbReference type="Rhea" id="RHEA:18113"/>
        <dbReference type="ChEBI" id="CHEBI:30616"/>
        <dbReference type="ChEBI" id="CHEBI:57930"/>
        <dbReference type="ChEBI" id="CHEBI:61557"/>
        <dbReference type="ChEBI" id="CHEBI:456216"/>
        <dbReference type="EC" id="2.7.4.6"/>
    </reaction>
</comment>
<evidence type="ECO:0000256" key="3">
    <source>
        <dbReference type="ARBA" id="ARBA00012966"/>
    </source>
</evidence>
<keyword evidence="8 14" id="KW-0479">Metal-binding</keyword>
<dbReference type="PANTHER" id="PTHR46161:SF3">
    <property type="entry name" value="NUCLEOSIDE DIPHOSPHATE KINASE DDB_G0292928-RELATED"/>
    <property type="match status" value="1"/>
</dbReference>
<dbReference type="HOGENOM" id="CLU_060216_8_1_6"/>
<dbReference type="GO" id="GO:0006228">
    <property type="term" value="P:UTP biosynthetic process"/>
    <property type="evidence" value="ECO:0007669"/>
    <property type="project" value="UniProtKB-UniRule"/>
</dbReference>
<keyword evidence="6 14" id="KW-0597">Phosphoprotein</keyword>
<evidence type="ECO:0000313" key="19">
    <source>
        <dbReference type="EMBL" id="SGY83208.1"/>
    </source>
</evidence>
<dbReference type="GO" id="GO:0006183">
    <property type="term" value="P:GTP biosynthetic process"/>
    <property type="evidence" value="ECO:0007669"/>
    <property type="project" value="UniProtKB-UniRule"/>
</dbReference>
<dbReference type="GO" id="GO:0006241">
    <property type="term" value="P:CTP biosynthetic process"/>
    <property type="evidence" value="ECO:0007669"/>
    <property type="project" value="UniProtKB-UniRule"/>
</dbReference>
<evidence type="ECO:0000256" key="14">
    <source>
        <dbReference type="HAMAP-Rule" id="MF_00451"/>
    </source>
</evidence>
<comment type="subunit">
    <text evidence="14">Homotetramer.</text>
</comment>
<dbReference type="InterPro" id="IPR036850">
    <property type="entry name" value="NDK-like_dom_sf"/>
</dbReference>
<evidence type="ECO:0000313" key="22">
    <source>
        <dbReference type="Proteomes" id="UP000183794"/>
    </source>
</evidence>
<keyword evidence="10 14" id="KW-0418">Kinase</keyword>
<sequence length="141" mass="15696">MAIQRTFSIVKPDAVRKNLIGAIYSRIEACGLSVVAAKMLHLTREQAEGFYAEHKGKEFFEPLMDFMTSGPIMVQVLEGENAITFYRELMGATNPEKAAAGTLRCDYAESMRLNAVHGSDSEESAAREIAYFFTENEVCSR</sequence>
<comment type="catalytic activity">
    <reaction evidence="14 17">
        <text>a 2'-deoxyribonucleoside 5'-diphosphate + ATP = a 2'-deoxyribonucleoside 5'-triphosphate + ADP</text>
        <dbReference type="Rhea" id="RHEA:44640"/>
        <dbReference type="ChEBI" id="CHEBI:30616"/>
        <dbReference type="ChEBI" id="CHEBI:61560"/>
        <dbReference type="ChEBI" id="CHEBI:73316"/>
        <dbReference type="ChEBI" id="CHEBI:456216"/>
        <dbReference type="EC" id="2.7.4.6"/>
    </reaction>
</comment>
<evidence type="ECO:0000313" key="20">
    <source>
        <dbReference type="EMBL" id="SGY84265.1"/>
    </source>
</evidence>
<dbReference type="GO" id="GO:0004550">
    <property type="term" value="F:nucleoside diphosphate kinase activity"/>
    <property type="evidence" value="ECO:0007669"/>
    <property type="project" value="UniProtKB-UniRule"/>
</dbReference>
<protein>
    <recommendedName>
        <fullName evidence="4 14">Nucleoside diphosphate kinase</fullName>
        <shortName evidence="14">NDK</shortName>
        <shortName evidence="14">NDP kinase</shortName>
        <ecNumber evidence="3 14">2.7.4.6</ecNumber>
    </recommendedName>
    <alternativeName>
        <fullName evidence="14">Nucleoside-2-P kinase</fullName>
    </alternativeName>
</protein>
<accession>A0A090IFW6</accession>
<dbReference type="FunFam" id="3.30.70.141:FF:000001">
    <property type="entry name" value="Nucleoside diphosphate kinase"/>
    <property type="match status" value="1"/>
</dbReference>
<feature type="binding site" evidence="14 15">
    <location>
        <position position="104"/>
    </location>
    <ligand>
        <name>ATP</name>
        <dbReference type="ChEBI" id="CHEBI:30616"/>
    </ligand>
</feature>
<dbReference type="PANTHER" id="PTHR46161">
    <property type="entry name" value="NUCLEOSIDE DIPHOSPHATE KINASE"/>
    <property type="match status" value="1"/>
</dbReference>
<dbReference type="KEGG" id="mvs:MVIS_0665"/>
<dbReference type="GeneID" id="61294121"/>
<dbReference type="EMBL" id="FPLD01000011">
    <property type="protein sequence ID" value="SGY84265.1"/>
    <property type="molecule type" value="Genomic_DNA"/>
</dbReference>
<dbReference type="InterPro" id="IPR034907">
    <property type="entry name" value="NDK-like_dom"/>
</dbReference>
<dbReference type="PRINTS" id="PR01243">
    <property type="entry name" value="NUCDPKINASE"/>
</dbReference>